<dbReference type="EMBL" id="JXYA01000006">
    <property type="protein sequence ID" value="KJZ12196.1"/>
    <property type="molecule type" value="Genomic_DNA"/>
</dbReference>
<proteinExistence type="predicted"/>
<evidence type="ECO:0000313" key="1">
    <source>
        <dbReference type="EMBL" id="KJZ12196.1"/>
    </source>
</evidence>
<reference evidence="1 2" key="1">
    <citation type="journal article" date="2015" name="BMC Genomics">
        <title>Genome mining reveals unlocked bioactive potential of marine Gram-negative bacteria.</title>
        <authorList>
            <person name="Machado H."/>
            <person name="Sonnenschein E.C."/>
            <person name="Melchiorsen J."/>
            <person name="Gram L."/>
        </authorList>
    </citation>
    <scope>NUCLEOTIDE SEQUENCE [LARGE SCALE GENOMIC DNA]</scope>
    <source>
        <strain evidence="1 2">S2471</strain>
    </source>
</reference>
<keyword evidence="2" id="KW-1185">Reference proteome</keyword>
<organism evidence="1 2">
    <name type="scientific">Pseudoalteromonas rubra</name>
    <dbReference type="NCBI Taxonomy" id="43658"/>
    <lineage>
        <taxon>Bacteria</taxon>
        <taxon>Pseudomonadati</taxon>
        <taxon>Pseudomonadota</taxon>
        <taxon>Gammaproteobacteria</taxon>
        <taxon>Alteromonadales</taxon>
        <taxon>Pseudoalteromonadaceae</taxon>
        <taxon>Pseudoalteromonas</taxon>
    </lineage>
</organism>
<comment type="caution">
    <text evidence="1">The sequence shown here is derived from an EMBL/GenBank/DDBJ whole genome shotgun (WGS) entry which is preliminary data.</text>
</comment>
<gene>
    <name evidence="1" type="ORF">TW77_03830</name>
</gene>
<sequence>MTAHNPIRLCVRLLWPQKAIALRIKFRIRIFRWKLKSDRKYGQVFPGVVLAANPNKVDCSISVIVDVGSDRYLPSTHLNFVRYFAIRGGKLVQVNVVNTVPIKLKN</sequence>
<dbReference type="Proteomes" id="UP000033452">
    <property type="component" value="Unassembled WGS sequence"/>
</dbReference>
<protein>
    <submittedName>
        <fullName evidence="1">Uncharacterized protein</fullName>
    </submittedName>
</protein>
<name>A0A0F4QWV3_9GAMM</name>
<dbReference type="AlphaFoldDB" id="A0A0F4QWV3"/>
<dbReference type="PATRIC" id="fig|43658.5.peg.805"/>
<accession>A0A0F4QWV3</accession>
<evidence type="ECO:0000313" key="2">
    <source>
        <dbReference type="Proteomes" id="UP000033452"/>
    </source>
</evidence>